<reference evidence="2 3" key="1">
    <citation type="submission" date="2018-02" db="EMBL/GenBank/DDBJ databases">
        <title>The genomes of Aspergillus section Nigri reveals drivers in fungal speciation.</title>
        <authorList>
            <consortium name="DOE Joint Genome Institute"/>
            <person name="Vesth T.C."/>
            <person name="Nybo J."/>
            <person name="Theobald S."/>
            <person name="Brandl J."/>
            <person name="Frisvad J.C."/>
            <person name="Nielsen K.F."/>
            <person name="Lyhne E.K."/>
            <person name="Kogle M.E."/>
            <person name="Kuo A."/>
            <person name="Riley R."/>
            <person name="Clum A."/>
            <person name="Nolan M."/>
            <person name="Lipzen A."/>
            <person name="Salamov A."/>
            <person name="Henrissat B."/>
            <person name="Wiebenga A."/>
            <person name="De vries R.P."/>
            <person name="Grigoriev I.V."/>
            <person name="Mortensen U.H."/>
            <person name="Andersen M.R."/>
            <person name="Baker S.E."/>
        </authorList>
    </citation>
    <scope>NUCLEOTIDE SEQUENCE [LARGE SCALE GENOMIC DNA]</scope>
    <source>
        <strain evidence="2 3">CBS 112811</strain>
    </source>
</reference>
<feature type="region of interest" description="Disordered" evidence="1">
    <location>
        <begin position="17"/>
        <end position="43"/>
    </location>
</feature>
<accession>A0A8G1VKA4</accession>
<name>A0A8G1VKA4_9EURO</name>
<dbReference type="EMBL" id="KZ825065">
    <property type="protein sequence ID" value="RAH56346.1"/>
    <property type="molecule type" value="Genomic_DNA"/>
</dbReference>
<evidence type="ECO:0000256" key="1">
    <source>
        <dbReference type="SAM" id="MobiDB-lite"/>
    </source>
</evidence>
<dbReference type="GeneID" id="37166679"/>
<protein>
    <submittedName>
        <fullName evidence="2">Uncharacterized protein</fullName>
    </submittedName>
</protein>
<keyword evidence="3" id="KW-1185">Reference proteome</keyword>
<evidence type="ECO:0000313" key="2">
    <source>
        <dbReference type="EMBL" id="RAH56346.1"/>
    </source>
</evidence>
<proteinExistence type="predicted"/>
<dbReference type="Proteomes" id="UP000249526">
    <property type="component" value="Unassembled WGS sequence"/>
</dbReference>
<sequence length="83" mass="8667">MVNHSFTVVIALSTSSHTDCRVPTPTGLPSIGSPLRHRPSGLAAPRHIPAPAWPGPSHCVLAIASRIHIHSLVAAASRLAQVN</sequence>
<dbReference type="RefSeq" id="XP_025514268.1">
    <property type="nucleotide sequence ID" value="XM_025663277.1"/>
</dbReference>
<gene>
    <name evidence="2" type="ORF">BO85DRAFT_48494</name>
</gene>
<dbReference type="AlphaFoldDB" id="A0A8G1VKA4"/>
<evidence type="ECO:0000313" key="3">
    <source>
        <dbReference type="Proteomes" id="UP000249526"/>
    </source>
</evidence>
<organism evidence="2 3">
    <name type="scientific">Aspergillus piperis CBS 112811</name>
    <dbReference type="NCBI Taxonomy" id="1448313"/>
    <lineage>
        <taxon>Eukaryota</taxon>
        <taxon>Fungi</taxon>
        <taxon>Dikarya</taxon>
        <taxon>Ascomycota</taxon>
        <taxon>Pezizomycotina</taxon>
        <taxon>Eurotiomycetes</taxon>
        <taxon>Eurotiomycetidae</taxon>
        <taxon>Eurotiales</taxon>
        <taxon>Aspergillaceae</taxon>
        <taxon>Aspergillus</taxon>
        <taxon>Aspergillus subgen. Circumdati</taxon>
    </lineage>
</organism>